<comment type="similarity">
    <text evidence="2">Belongs to the MgtC/SapB family.</text>
</comment>
<dbReference type="Proteomes" id="UP000293142">
    <property type="component" value="Unassembled WGS sequence"/>
</dbReference>
<protein>
    <submittedName>
        <fullName evidence="9">MgtC/SapB family protein</fullName>
    </submittedName>
</protein>
<dbReference type="PANTHER" id="PTHR33778">
    <property type="entry name" value="PROTEIN MGTC"/>
    <property type="match status" value="1"/>
</dbReference>
<keyword evidence="5 7" id="KW-1133">Transmembrane helix</keyword>
<proteinExistence type="inferred from homology"/>
<sequence>MEWEYLLRVVIAGLCGALIGYERKSRMKEAGIRTHFVVSLGAALIMVISKYGFQDQSGWHGVVLDPSRIAAQIVSGVGFLGAGMIFMQRHTIKGLTTAAGIWATAGVGMAIGAGMFLLGAGATVIILIAQKILHGRFSWLATPKTEHLVMRLTHEPGSIEQIQHIFKEKGIAVIGFHIEQKQDGDSDIQLELNTRLPSDFKVEQLLSLIGEYPFIKSIDIQP</sequence>
<keyword evidence="10" id="KW-1185">Reference proteome</keyword>
<comment type="subcellular location">
    <subcellularLocation>
        <location evidence="1">Cell membrane</location>
        <topology evidence="1">Multi-pass membrane protein</topology>
    </subcellularLocation>
</comment>
<feature type="domain" description="MgtC/SapB/SrpB/YhiD N-terminal" evidence="8">
    <location>
        <begin position="10"/>
        <end position="133"/>
    </location>
</feature>
<dbReference type="OrthoDB" id="9811198at2"/>
<dbReference type="RefSeq" id="WP_131015316.1">
    <property type="nucleotide sequence ID" value="NZ_SIRE01000015.1"/>
</dbReference>
<evidence type="ECO:0000256" key="1">
    <source>
        <dbReference type="ARBA" id="ARBA00004651"/>
    </source>
</evidence>
<reference evidence="9 10" key="1">
    <citation type="submission" date="2019-02" db="EMBL/GenBank/DDBJ databases">
        <title>Paenibacillus sp. nov., isolated from surface-sterilized tissue of Thalictrum simplex L.</title>
        <authorList>
            <person name="Tuo L."/>
        </authorList>
    </citation>
    <scope>NUCLEOTIDE SEQUENCE [LARGE SCALE GENOMIC DNA]</scope>
    <source>
        <strain evidence="9 10">N2SHLJ1</strain>
    </source>
</reference>
<feature type="transmembrane region" description="Helical" evidence="7">
    <location>
        <begin position="6"/>
        <end position="22"/>
    </location>
</feature>
<name>A0A4V2J3W3_9BACL</name>
<evidence type="ECO:0000256" key="5">
    <source>
        <dbReference type="ARBA" id="ARBA00022989"/>
    </source>
</evidence>
<evidence type="ECO:0000256" key="7">
    <source>
        <dbReference type="SAM" id="Phobius"/>
    </source>
</evidence>
<accession>A0A4V2J3W3</accession>
<feature type="transmembrane region" description="Helical" evidence="7">
    <location>
        <begin position="99"/>
        <end position="128"/>
    </location>
</feature>
<evidence type="ECO:0000313" key="10">
    <source>
        <dbReference type="Proteomes" id="UP000293142"/>
    </source>
</evidence>
<gene>
    <name evidence="9" type="ORF">EYB31_20625</name>
</gene>
<evidence type="ECO:0000313" key="9">
    <source>
        <dbReference type="EMBL" id="TBL75970.1"/>
    </source>
</evidence>
<dbReference type="Pfam" id="PF02308">
    <property type="entry name" value="MgtC"/>
    <property type="match status" value="1"/>
</dbReference>
<organism evidence="9 10">
    <name type="scientific">Paenibacillus thalictri</name>
    <dbReference type="NCBI Taxonomy" id="2527873"/>
    <lineage>
        <taxon>Bacteria</taxon>
        <taxon>Bacillati</taxon>
        <taxon>Bacillota</taxon>
        <taxon>Bacilli</taxon>
        <taxon>Bacillales</taxon>
        <taxon>Paenibacillaceae</taxon>
        <taxon>Paenibacillus</taxon>
    </lineage>
</organism>
<dbReference type="InterPro" id="IPR003416">
    <property type="entry name" value="MgtC/SapB/SrpB/YhiD_fam"/>
</dbReference>
<dbReference type="PANTHER" id="PTHR33778:SF1">
    <property type="entry name" value="MAGNESIUM TRANSPORTER YHID-RELATED"/>
    <property type="match status" value="1"/>
</dbReference>
<dbReference type="AlphaFoldDB" id="A0A4V2J3W3"/>
<feature type="transmembrane region" description="Helical" evidence="7">
    <location>
        <begin position="34"/>
        <end position="53"/>
    </location>
</feature>
<evidence type="ECO:0000256" key="6">
    <source>
        <dbReference type="ARBA" id="ARBA00023136"/>
    </source>
</evidence>
<dbReference type="EMBL" id="SIRE01000015">
    <property type="protein sequence ID" value="TBL75970.1"/>
    <property type="molecule type" value="Genomic_DNA"/>
</dbReference>
<evidence type="ECO:0000259" key="8">
    <source>
        <dbReference type="Pfam" id="PF02308"/>
    </source>
</evidence>
<evidence type="ECO:0000256" key="3">
    <source>
        <dbReference type="ARBA" id="ARBA00022475"/>
    </source>
</evidence>
<dbReference type="PRINTS" id="PR01837">
    <property type="entry name" value="MGTCSAPBPROT"/>
</dbReference>
<feature type="transmembrane region" description="Helical" evidence="7">
    <location>
        <begin position="69"/>
        <end position="87"/>
    </location>
</feature>
<comment type="caution">
    <text evidence="9">The sequence shown here is derived from an EMBL/GenBank/DDBJ whole genome shotgun (WGS) entry which is preliminary data.</text>
</comment>
<evidence type="ECO:0000256" key="4">
    <source>
        <dbReference type="ARBA" id="ARBA00022692"/>
    </source>
</evidence>
<dbReference type="InterPro" id="IPR049177">
    <property type="entry name" value="MgtC_SapB_SrpB_YhiD_N"/>
</dbReference>
<evidence type="ECO:0000256" key="2">
    <source>
        <dbReference type="ARBA" id="ARBA00009298"/>
    </source>
</evidence>
<dbReference type="GO" id="GO:0005886">
    <property type="term" value="C:plasma membrane"/>
    <property type="evidence" value="ECO:0007669"/>
    <property type="project" value="UniProtKB-SubCell"/>
</dbReference>
<keyword evidence="3" id="KW-1003">Cell membrane</keyword>
<keyword evidence="4 7" id="KW-0812">Transmembrane</keyword>
<keyword evidence="6 7" id="KW-0472">Membrane</keyword>